<evidence type="ECO:0000256" key="1">
    <source>
        <dbReference type="SAM" id="MobiDB-lite"/>
    </source>
</evidence>
<dbReference type="AlphaFoldDB" id="A0A5D2Z8L0"/>
<organism evidence="2 3">
    <name type="scientific">Gossypium mustelinum</name>
    <name type="common">Cotton</name>
    <name type="synonym">Gossypium caicoense</name>
    <dbReference type="NCBI Taxonomy" id="34275"/>
    <lineage>
        <taxon>Eukaryota</taxon>
        <taxon>Viridiplantae</taxon>
        <taxon>Streptophyta</taxon>
        <taxon>Embryophyta</taxon>
        <taxon>Tracheophyta</taxon>
        <taxon>Spermatophyta</taxon>
        <taxon>Magnoliopsida</taxon>
        <taxon>eudicotyledons</taxon>
        <taxon>Gunneridae</taxon>
        <taxon>Pentapetalae</taxon>
        <taxon>rosids</taxon>
        <taxon>malvids</taxon>
        <taxon>Malvales</taxon>
        <taxon>Malvaceae</taxon>
        <taxon>Malvoideae</taxon>
        <taxon>Gossypium</taxon>
    </lineage>
</organism>
<keyword evidence="3" id="KW-1185">Reference proteome</keyword>
<sequence length="51" mass="5488">MKRGENGKSPPLPKLASDDGEGPTTTTASGADSGIRRRQTHGWPVIGEQWR</sequence>
<gene>
    <name evidence="2" type="ORF">E1A91_A05G175700v1</name>
</gene>
<reference evidence="2 3" key="1">
    <citation type="submission" date="2019-07" db="EMBL/GenBank/DDBJ databases">
        <title>WGS assembly of Gossypium mustelinum.</title>
        <authorList>
            <person name="Chen Z.J."/>
            <person name="Sreedasyam A."/>
            <person name="Ando A."/>
            <person name="Song Q."/>
            <person name="De L."/>
            <person name="Hulse-Kemp A."/>
            <person name="Ding M."/>
            <person name="Ye W."/>
            <person name="Kirkbride R."/>
            <person name="Jenkins J."/>
            <person name="Plott C."/>
            <person name="Lovell J."/>
            <person name="Lin Y.-M."/>
            <person name="Vaughn R."/>
            <person name="Liu B."/>
            <person name="Li W."/>
            <person name="Simpson S."/>
            <person name="Scheffler B."/>
            <person name="Saski C."/>
            <person name="Grover C."/>
            <person name="Hu G."/>
            <person name="Conover J."/>
            <person name="Carlson J."/>
            <person name="Shu S."/>
            <person name="Boston L."/>
            <person name="Williams M."/>
            <person name="Peterson D."/>
            <person name="Mcgee K."/>
            <person name="Jones D."/>
            <person name="Wendel J."/>
            <person name="Stelly D."/>
            <person name="Grimwood J."/>
            <person name="Schmutz J."/>
        </authorList>
    </citation>
    <scope>NUCLEOTIDE SEQUENCE [LARGE SCALE GENOMIC DNA]</scope>
    <source>
        <strain evidence="2">1408120.09</strain>
    </source>
</reference>
<proteinExistence type="predicted"/>
<name>A0A5D2Z8L0_GOSMU</name>
<protein>
    <submittedName>
        <fullName evidence="2">Uncharacterized protein</fullName>
    </submittedName>
</protein>
<accession>A0A5D2Z8L0</accession>
<evidence type="ECO:0000313" key="3">
    <source>
        <dbReference type="Proteomes" id="UP000323597"/>
    </source>
</evidence>
<evidence type="ECO:0000313" key="2">
    <source>
        <dbReference type="EMBL" id="TYJ34539.1"/>
    </source>
</evidence>
<dbReference type="Proteomes" id="UP000323597">
    <property type="component" value="Chromosome A05"/>
</dbReference>
<feature type="region of interest" description="Disordered" evidence="1">
    <location>
        <begin position="1"/>
        <end position="51"/>
    </location>
</feature>
<dbReference type="EMBL" id="CM017640">
    <property type="protein sequence ID" value="TYJ34539.1"/>
    <property type="molecule type" value="Genomic_DNA"/>
</dbReference>